<dbReference type="EMBL" id="GL883139">
    <property type="protein sequence ID" value="EGG01263.1"/>
    <property type="molecule type" value="Genomic_DNA"/>
</dbReference>
<evidence type="ECO:0000313" key="1">
    <source>
        <dbReference type="EMBL" id="EGG01263.1"/>
    </source>
</evidence>
<dbReference type="HOGENOM" id="CLU_2027226_0_0_1"/>
<dbReference type="STRING" id="747676.F4S1W4"/>
<gene>
    <name evidence="1" type="ORF">MELLADRAFT_73005</name>
</gene>
<evidence type="ECO:0000313" key="2">
    <source>
        <dbReference type="Proteomes" id="UP000001072"/>
    </source>
</evidence>
<dbReference type="KEGG" id="mlr:MELLADRAFT_73005"/>
<sequence>MSHCGEDWELIEETFGIILEQSVQNQGYLQFRTSVMAAAALFLSMEGCLFDHPLDQMATQGRHWVRDSDGSWHKTIDRSSPNSVRVKIVSEVMSNNHLIEVVEEDIKASIILLMDLNENEVEQCKDWCAAL</sequence>
<dbReference type="GeneID" id="18932254"/>
<accession>F4S1W4</accession>
<name>F4S1W4_MELLP</name>
<dbReference type="Proteomes" id="UP000001072">
    <property type="component" value="Unassembled WGS sequence"/>
</dbReference>
<organism evidence="2">
    <name type="scientific">Melampsora larici-populina (strain 98AG31 / pathotype 3-4-7)</name>
    <name type="common">Poplar leaf rust fungus</name>
    <dbReference type="NCBI Taxonomy" id="747676"/>
    <lineage>
        <taxon>Eukaryota</taxon>
        <taxon>Fungi</taxon>
        <taxon>Dikarya</taxon>
        <taxon>Basidiomycota</taxon>
        <taxon>Pucciniomycotina</taxon>
        <taxon>Pucciniomycetes</taxon>
        <taxon>Pucciniales</taxon>
        <taxon>Melampsoraceae</taxon>
        <taxon>Melampsora</taxon>
    </lineage>
</organism>
<dbReference type="InParanoid" id="F4S1W4"/>
<protein>
    <submittedName>
        <fullName evidence="1">Uncharacterized protein</fullName>
    </submittedName>
</protein>
<dbReference type="AlphaFoldDB" id="F4S1W4"/>
<dbReference type="OrthoDB" id="3250555at2759"/>
<dbReference type="RefSeq" id="XP_007415364.1">
    <property type="nucleotide sequence ID" value="XM_007415302.1"/>
</dbReference>
<proteinExistence type="predicted"/>
<reference evidence="2" key="1">
    <citation type="journal article" date="2011" name="Proc. Natl. Acad. Sci. U.S.A.">
        <title>Obligate biotrophy features unraveled by the genomic analysis of rust fungi.</title>
        <authorList>
            <person name="Duplessis S."/>
            <person name="Cuomo C.A."/>
            <person name="Lin Y.-C."/>
            <person name="Aerts A."/>
            <person name="Tisserant E."/>
            <person name="Veneault-Fourrey C."/>
            <person name="Joly D.L."/>
            <person name="Hacquard S."/>
            <person name="Amselem J."/>
            <person name="Cantarel B.L."/>
            <person name="Chiu R."/>
            <person name="Coutinho P.M."/>
            <person name="Feau N."/>
            <person name="Field M."/>
            <person name="Frey P."/>
            <person name="Gelhaye E."/>
            <person name="Goldberg J."/>
            <person name="Grabherr M.G."/>
            <person name="Kodira C.D."/>
            <person name="Kohler A."/>
            <person name="Kuees U."/>
            <person name="Lindquist E.A."/>
            <person name="Lucas S.M."/>
            <person name="Mago R."/>
            <person name="Mauceli E."/>
            <person name="Morin E."/>
            <person name="Murat C."/>
            <person name="Pangilinan J.L."/>
            <person name="Park R."/>
            <person name="Pearson M."/>
            <person name="Quesneville H."/>
            <person name="Rouhier N."/>
            <person name="Sakthikumar S."/>
            <person name="Salamov A.A."/>
            <person name="Schmutz J."/>
            <person name="Selles B."/>
            <person name="Shapiro H."/>
            <person name="Tanguay P."/>
            <person name="Tuskan G.A."/>
            <person name="Henrissat B."/>
            <person name="Van de Peer Y."/>
            <person name="Rouze P."/>
            <person name="Ellis J.G."/>
            <person name="Dodds P.N."/>
            <person name="Schein J.E."/>
            <person name="Zhong S."/>
            <person name="Hamelin R.C."/>
            <person name="Grigoriev I.V."/>
            <person name="Szabo L.J."/>
            <person name="Martin F."/>
        </authorList>
    </citation>
    <scope>NUCLEOTIDE SEQUENCE [LARGE SCALE GENOMIC DNA]</scope>
    <source>
        <strain evidence="2">98AG31 / pathotype 3-4-7</strain>
    </source>
</reference>
<keyword evidence="2" id="KW-1185">Reference proteome</keyword>
<dbReference type="VEuPathDB" id="FungiDB:MELLADRAFT_73005"/>